<dbReference type="SMART" id="SM00257">
    <property type="entry name" value="LysM"/>
    <property type="match status" value="1"/>
</dbReference>
<name>A0ABY4C0R3_9MICO</name>
<evidence type="ECO:0000313" key="4">
    <source>
        <dbReference type="EMBL" id="UOE44769.1"/>
    </source>
</evidence>
<dbReference type="EMBL" id="CP094528">
    <property type="protein sequence ID" value="UOE44769.1"/>
    <property type="molecule type" value="Genomic_DNA"/>
</dbReference>
<feature type="compositionally biased region" description="Low complexity" evidence="1">
    <location>
        <begin position="14"/>
        <end position="25"/>
    </location>
</feature>
<dbReference type="CDD" id="cd00118">
    <property type="entry name" value="LysM"/>
    <property type="match status" value="1"/>
</dbReference>
<gene>
    <name evidence="4" type="ORF">MTO99_02975</name>
</gene>
<organism evidence="4 5">
    <name type="scientific">Agromyces larvae</name>
    <dbReference type="NCBI Taxonomy" id="2929802"/>
    <lineage>
        <taxon>Bacteria</taxon>
        <taxon>Bacillati</taxon>
        <taxon>Actinomycetota</taxon>
        <taxon>Actinomycetes</taxon>
        <taxon>Micrococcales</taxon>
        <taxon>Microbacteriaceae</taxon>
        <taxon>Agromyces</taxon>
    </lineage>
</organism>
<dbReference type="RefSeq" id="WP_243556832.1">
    <property type="nucleotide sequence ID" value="NZ_CP094528.1"/>
</dbReference>
<evidence type="ECO:0000313" key="5">
    <source>
        <dbReference type="Proteomes" id="UP000832097"/>
    </source>
</evidence>
<dbReference type="Pfam" id="PF01476">
    <property type="entry name" value="LysM"/>
    <property type="match status" value="1"/>
</dbReference>
<reference evidence="4 5" key="1">
    <citation type="submission" date="2022-03" db="EMBL/GenBank/DDBJ databases">
        <title>Mucilaginibacter sp. isolated from the gut of Protaetia brevitarsis seulensis larvae.</title>
        <authorList>
            <person name="Won M."/>
            <person name="Kim S.-J."/>
            <person name="Kwon S.-W."/>
        </authorList>
    </citation>
    <scope>NUCLEOTIDE SEQUENCE [LARGE SCALE GENOMIC DNA]</scope>
    <source>
        <strain evidence="4 5">CFWR-12</strain>
    </source>
</reference>
<keyword evidence="2" id="KW-0472">Membrane</keyword>
<accession>A0ABY4C0R3</accession>
<keyword evidence="5" id="KW-1185">Reference proteome</keyword>
<protein>
    <submittedName>
        <fullName evidence="4">LysM peptidoglycan-binding domain-containing protein</fullName>
    </submittedName>
</protein>
<dbReference type="SUPFAM" id="SSF54106">
    <property type="entry name" value="LysM domain"/>
    <property type="match status" value="1"/>
</dbReference>
<evidence type="ECO:0000256" key="2">
    <source>
        <dbReference type="SAM" id="Phobius"/>
    </source>
</evidence>
<feature type="transmembrane region" description="Helical" evidence="2">
    <location>
        <begin position="38"/>
        <end position="62"/>
    </location>
</feature>
<dbReference type="InterPro" id="IPR036779">
    <property type="entry name" value="LysM_dom_sf"/>
</dbReference>
<dbReference type="InterPro" id="IPR018392">
    <property type="entry name" value="LysM"/>
</dbReference>
<dbReference type="Proteomes" id="UP000832097">
    <property type="component" value="Chromosome"/>
</dbReference>
<keyword evidence="2" id="KW-0812">Transmembrane</keyword>
<feature type="domain" description="LysM" evidence="3">
    <location>
        <begin position="74"/>
        <end position="123"/>
    </location>
</feature>
<evidence type="ECO:0000259" key="3">
    <source>
        <dbReference type="PROSITE" id="PS51782"/>
    </source>
</evidence>
<dbReference type="Gene3D" id="3.10.350.10">
    <property type="entry name" value="LysM domain"/>
    <property type="match status" value="1"/>
</dbReference>
<dbReference type="PROSITE" id="PS51782">
    <property type="entry name" value="LYSM"/>
    <property type="match status" value="1"/>
</dbReference>
<keyword evidence="2" id="KW-1133">Transmembrane helix</keyword>
<feature type="region of interest" description="Disordered" evidence="1">
    <location>
        <begin position="1"/>
        <end position="26"/>
    </location>
</feature>
<evidence type="ECO:0000256" key="1">
    <source>
        <dbReference type="SAM" id="MobiDB-lite"/>
    </source>
</evidence>
<proteinExistence type="predicted"/>
<sequence>MSSFAAIGSVGGFSPSAPRSSSAPRTRLRLTRRGRVVLTALAGVPVALLAAVMVLGAGAAAAESDLGGGATSFRTVTVAAGDTLWELAESIAPGEDPRDVIGEILRINGLRDGAIQPGQQLALPVVE</sequence>